<dbReference type="AlphaFoldDB" id="A0A0X3BKB0"/>
<dbReference type="Pfam" id="PF13271">
    <property type="entry name" value="DUF4062"/>
    <property type="match status" value="1"/>
</dbReference>
<dbReference type="EMBL" id="LT158599">
    <property type="protein sequence ID" value="CVK32413.1"/>
    <property type="molecule type" value="Genomic_DNA"/>
</dbReference>
<evidence type="ECO:0000313" key="3">
    <source>
        <dbReference type="Proteomes" id="UP000069850"/>
    </source>
</evidence>
<reference evidence="2 3" key="1">
    <citation type="submission" date="2016-01" db="EMBL/GenBank/DDBJ databases">
        <authorList>
            <person name="Manzoor S."/>
        </authorList>
    </citation>
    <scope>NUCLEOTIDE SEQUENCE [LARGE SCALE GENOMIC DNA]</scope>
    <source>
        <strain evidence="2">Methanoculleus sp MAB1</strain>
    </source>
</reference>
<evidence type="ECO:0000259" key="1">
    <source>
        <dbReference type="Pfam" id="PF13271"/>
    </source>
</evidence>
<dbReference type="RefSeq" id="WP_238320513.1">
    <property type="nucleotide sequence ID" value="NZ_LT158599.1"/>
</dbReference>
<dbReference type="SUPFAM" id="SSF52309">
    <property type="entry name" value="N-(deoxy)ribosyltransferase-like"/>
    <property type="match status" value="1"/>
</dbReference>
<feature type="domain" description="DUF4062" evidence="1">
    <location>
        <begin position="15"/>
        <end position="99"/>
    </location>
</feature>
<organism evidence="2 3">
    <name type="scientific">Methanoculleus bourgensis</name>
    <dbReference type="NCBI Taxonomy" id="83986"/>
    <lineage>
        <taxon>Archaea</taxon>
        <taxon>Methanobacteriati</taxon>
        <taxon>Methanobacteriota</taxon>
        <taxon>Stenosarchaea group</taxon>
        <taxon>Methanomicrobia</taxon>
        <taxon>Methanomicrobiales</taxon>
        <taxon>Methanomicrobiaceae</taxon>
        <taxon>Methanoculleus</taxon>
    </lineage>
</organism>
<protein>
    <recommendedName>
        <fullName evidence="1">DUF4062 domain-containing protein</fullName>
    </recommendedName>
</protein>
<gene>
    <name evidence="2" type="ORF">MMAB1_1200</name>
</gene>
<dbReference type="KEGG" id="mema:MMAB1_1200"/>
<accession>A0A0X3BKB0</accession>
<evidence type="ECO:0000313" key="2">
    <source>
        <dbReference type="EMBL" id="CVK32413.1"/>
    </source>
</evidence>
<dbReference type="InterPro" id="IPR025139">
    <property type="entry name" value="DUF4062"/>
</dbReference>
<dbReference type="Proteomes" id="UP000069850">
    <property type="component" value="Chromosome 1"/>
</dbReference>
<name>A0A0X3BKB0_9EURY</name>
<proteinExistence type="predicted"/>
<sequence>MIREEEMQDNKKLTVMVSSTVYGIEELLDRVYTLLTAFGYEVWMSHKGTVPVFSNRSAFENCITATENCDLFLGLITPHYGSGRDGDGLSITHQELKRAIALNKPRWLLVHDHVVFARQLLNHIGHKGEAGRGRLTLEKNQIIDDLRVIDMYEEAILSEKPLRERKGNWVQKFRSDDDAALFATAQFSRYQEVEAFVQENFRDSARVSQAVQGRGGQS</sequence>
<dbReference type="GeneID" id="27137127"/>